<dbReference type="OrthoDB" id="4315389at2"/>
<comment type="caution">
    <text evidence="3">The sequence shown here is derived from an EMBL/GenBank/DDBJ whole genome shotgun (WGS) entry which is preliminary data.</text>
</comment>
<feature type="region of interest" description="Disordered" evidence="1">
    <location>
        <begin position="51"/>
        <end position="88"/>
    </location>
</feature>
<evidence type="ECO:0000256" key="1">
    <source>
        <dbReference type="SAM" id="MobiDB-lite"/>
    </source>
</evidence>
<dbReference type="Pfam" id="PF13610">
    <property type="entry name" value="DDE_Tnp_IS240"/>
    <property type="match status" value="1"/>
</dbReference>
<feature type="compositionally biased region" description="Polar residues" evidence="1">
    <location>
        <begin position="62"/>
        <end position="78"/>
    </location>
</feature>
<reference evidence="3 4" key="1">
    <citation type="submission" date="2019-06" db="EMBL/GenBank/DDBJ databases">
        <title>YIM 131921 draft genome.</title>
        <authorList>
            <person name="Jiang L."/>
        </authorList>
    </citation>
    <scope>NUCLEOTIDE SEQUENCE [LARGE SCALE GENOMIC DNA]</scope>
    <source>
        <strain evidence="3 4">YIM 131921</strain>
    </source>
</reference>
<feature type="compositionally biased region" description="Pro residues" evidence="1">
    <location>
        <begin position="79"/>
        <end position="88"/>
    </location>
</feature>
<feature type="compositionally biased region" description="Basic and acidic residues" evidence="1">
    <location>
        <begin position="51"/>
        <end position="61"/>
    </location>
</feature>
<dbReference type="EMBL" id="VDFU01000023">
    <property type="protein sequence ID" value="TNC47743.1"/>
    <property type="molecule type" value="Genomic_DNA"/>
</dbReference>
<dbReference type="Proteomes" id="UP000305887">
    <property type="component" value="Unassembled WGS sequence"/>
</dbReference>
<keyword evidence="4" id="KW-1185">Reference proteome</keyword>
<dbReference type="InterPro" id="IPR032874">
    <property type="entry name" value="DDE_dom"/>
</dbReference>
<dbReference type="AlphaFoldDB" id="A0A5C4MPH7"/>
<evidence type="ECO:0000313" key="4">
    <source>
        <dbReference type="Proteomes" id="UP000305887"/>
    </source>
</evidence>
<protein>
    <submittedName>
        <fullName evidence="3">DDE-type integrase/transposase/recombinase</fullName>
    </submittedName>
</protein>
<feature type="domain" description="DDE" evidence="2">
    <location>
        <begin position="1"/>
        <end position="66"/>
    </location>
</feature>
<gene>
    <name evidence="3" type="ORF">FHG66_15890</name>
</gene>
<evidence type="ECO:0000259" key="2">
    <source>
        <dbReference type="Pfam" id="PF13610"/>
    </source>
</evidence>
<evidence type="ECO:0000313" key="3">
    <source>
        <dbReference type="EMBL" id="TNC47743.1"/>
    </source>
</evidence>
<proteinExistence type="predicted"/>
<sequence length="88" mass="9839">MDFHLSPTRNTKAAKRFLSKVLRGLRASERPRVINTDKAGCYGPAIAALNKEGRLPKDAQHRQVQYPTTLPTQNFQPTSPRPIPVETS</sequence>
<accession>A0A5C4MPH7</accession>
<name>A0A5C4MPH7_9RHOB</name>
<organism evidence="3 4">
    <name type="scientific">Rubellimicrobium rubrum</name>
    <dbReference type="NCBI Taxonomy" id="2585369"/>
    <lineage>
        <taxon>Bacteria</taxon>
        <taxon>Pseudomonadati</taxon>
        <taxon>Pseudomonadota</taxon>
        <taxon>Alphaproteobacteria</taxon>
        <taxon>Rhodobacterales</taxon>
        <taxon>Roseobacteraceae</taxon>
        <taxon>Rubellimicrobium</taxon>
    </lineage>
</organism>